<sequence length="166" mass="18697">MLHRLINLYDRVIGVDNAAAHCDIPCKIYDPISAQLATLSVIRFMDLIAELTSKAPLSVDAQAQLNRLIAEKETHAEKAKHEVRVIWGDYFKQPQFDQFPGTHDLVHRIMLAGSACKQNSDRAQGEALLNLINEFAETFWATKATPTYTAKCPYLPEENVVYPTLQ</sequence>
<dbReference type="InterPro" id="IPR014123">
    <property type="entry name" value="Superoxide_dismutase_Ni-type"/>
</dbReference>
<protein>
    <submittedName>
        <fullName evidence="1">Nickel superoxide dismutase</fullName>
    </submittedName>
</protein>
<gene>
    <name evidence="1" type="ORF">EDC56_0912</name>
</gene>
<dbReference type="EMBL" id="RKHR01000003">
    <property type="protein sequence ID" value="ROS05382.1"/>
    <property type="molecule type" value="Genomic_DNA"/>
</dbReference>
<name>A0A3N2E0E1_9GAMM</name>
<reference evidence="1 2" key="1">
    <citation type="submission" date="2018-11" db="EMBL/GenBank/DDBJ databases">
        <title>Genomic Encyclopedia of Type Strains, Phase IV (KMG-IV): sequencing the most valuable type-strain genomes for metagenomic binning, comparative biology and taxonomic classification.</title>
        <authorList>
            <person name="Goeker M."/>
        </authorList>
    </citation>
    <scope>NUCLEOTIDE SEQUENCE [LARGE SCALE GENOMIC DNA]</scope>
    <source>
        <strain evidence="1 2">DSM 100316</strain>
    </source>
</reference>
<evidence type="ECO:0000313" key="1">
    <source>
        <dbReference type="EMBL" id="ROS05382.1"/>
    </source>
</evidence>
<dbReference type="Gene3D" id="1.20.120.400">
    <property type="entry name" value="Nickel-containing superoxide dismutase"/>
    <property type="match status" value="1"/>
</dbReference>
<dbReference type="RefSeq" id="WP_123711293.1">
    <property type="nucleotide sequence ID" value="NZ_RKHR01000003.1"/>
</dbReference>
<keyword evidence="2" id="KW-1185">Reference proteome</keyword>
<dbReference type="SUPFAM" id="SSF109770">
    <property type="entry name" value="Nickel-containing superoxide dismutase, NiSOD"/>
    <property type="match status" value="1"/>
</dbReference>
<dbReference type="GO" id="GO:0004784">
    <property type="term" value="F:superoxide dismutase activity"/>
    <property type="evidence" value="ECO:0007669"/>
    <property type="project" value="InterPro"/>
</dbReference>
<dbReference type="OrthoDB" id="9790847at2"/>
<comment type="caution">
    <text evidence="1">The sequence shown here is derived from an EMBL/GenBank/DDBJ whole genome shotgun (WGS) entry which is preliminary data.</text>
</comment>
<dbReference type="NCBIfam" id="TIGR02753">
    <property type="entry name" value="sodN"/>
    <property type="match status" value="1"/>
</dbReference>
<dbReference type="Pfam" id="PF09055">
    <property type="entry name" value="Sod_Ni"/>
    <property type="match status" value="1"/>
</dbReference>
<dbReference type="InterPro" id="IPR036502">
    <property type="entry name" value="NiSOD_sf"/>
</dbReference>
<accession>A0A3N2E0E1</accession>
<organism evidence="1 2">
    <name type="scientific">Sinobacterium caligoides</name>
    <dbReference type="NCBI Taxonomy" id="933926"/>
    <lineage>
        <taxon>Bacteria</taxon>
        <taxon>Pseudomonadati</taxon>
        <taxon>Pseudomonadota</taxon>
        <taxon>Gammaproteobacteria</taxon>
        <taxon>Cellvibrionales</taxon>
        <taxon>Spongiibacteraceae</taxon>
        <taxon>Sinobacterium</taxon>
    </lineage>
</organism>
<proteinExistence type="predicted"/>
<evidence type="ECO:0000313" key="2">
    <source>
        <dbReference type="Proteomes" id="UP000275394"/>
    </source>
</evidence>
<dbReference type="AlphaFoldDB" id="A0A3N2E0E1"/>
<dbReference type="Proteomes" id="UP000275394">
    <property type="component" value="Unassembled WGS sequence"/>
</dbReference>
<dbReference type="GO" id="GO:0016151">
    <property type="term" value="F:nickel cation binding"/>
    <property type="evidence" value="ECO:0007669"/>
    <property type="project" value="InterPro"/>
</dbReference>